<dbReference type="AlphaFoldDB" id="A0AAV4L4V2"/>
<evidence type="ECO:0000313" key="3">
    <source>
        <dbReference type="EMBL" id="GHM73035.1"/>
    </source>
</evidence>
<organism evidence="3 4">
    <name type="scientific">Bifidobacterium longum subsp. longum</name>
    <dbReference type="NCBI Taxonomy" id="1679"/>
    <lineage>
        <taxon>Bacteria</taxon>
        <taxon>Bacillati</taxon>
        <taxon>Actinomycetota</taxon>
        <taxon>Actinomycetes</taxon>
        <taxon>Bifidobacteriales</taxon>
        <taxon>Bifidobacteriaceae</taxon>
        <taxon>Bifidobacterium</taxon>
    </lineage>
</organism>
<gene>
    <name evidence="2" type="ORF">MCC00316_13230</name>
    <name evidence="3" type="ORF">MCC00316_13250</name>
</gene>
<evidence type="ECO:0000313" key="4">
    <source>
        <dbReference type="Proteomes" id="UP000663812"/>
    </source>
</evidence>
<feature type="region of interest" description="Disordered" evidence="1">
    <location>
        <begin position="47"/>
        <end position="76"/>
    </location>
</feature>
<proteinExistence type="predicted"/>
<accession>A0AAV4L4V2</accession>
<dbReference type="Proteomes" id="UP000663812">
    <property type="component" value="Unassembled WGS sequence"/>
</dbReference>
<protein>
    <submittedName>
        <fullName evidence="3">Uncharacterized protein</fullName>
    </submittedName>
</protein>
<comment type="caution">
    <text evidence="3">The sequence shown here is derived from an EMBL/GenBank/DDBJ whole genome shotgun (WGS) entry which is preliminary data.</text>
</comment>
<dbReference type="EMBL" id="BNHC01000008">
    <property type="protein sequence ID" value="GHM73033.1"/>
    <property type="molecule type" value="Genomic_DNA"/>
</dbReference>
<reference evidence="3" key="1">
    <citation type="journal article" date="2021" name="Appl. Environ. Microbiol.">
        <title>Novel 3-O-alpha-d-Galactosyl-alpha-l-Arabinofuranosidase for the Assimilation of Gum Arabic Arabinogalactan Protein in Bifidobacterium longum subsp. longum.</title>
        <authorList>
            <person name="Sasaki Y."/>
            <person name="Horigome A."/>
            <person name="Odamaki T."/>
            <person name="Xiao J.Z."/>
            <person name="Ishiwata A."/>
            <person name="Ito Y."/>
            <person name="Kitahara K."/>
            <person name="Fujita K."/>
        </authorList>
    </citation>
    <scope>NUCLEOTIDE SEQUENCE</scope>
    <source>
        <strain evidence="3">MCC00316</strain>
    </source>
</reference>
<evidence type="ECO:0000313" key="2">
    <source>
        <dbReference type="EMBL" id="GHM73033.1"/>
    </source>
</evidence>
<dbReference type="EMBL" id="BNHC01000008">
    <property type="protein sequence ID" value="GHM73035.1"/>
    <property type="molecule type" value="Genomic_DNA"/>
</dbReference>
<sequence length="76" mass="8186">MRMVALILLSNASSLALEQPGSMVRGMSGRRLLIFFGKLDDLGDAAMRGPEHPAVQLSPGPVEGEPEQAQRFLEPP</sequence>
<evidence type="ECO:0000256" key="1">
    <source>
        <dbReference type="SAM" id="MobiDB-lite"/>
    </source>
</evidence>
<name>A0AAV4L4V2_BIFLL</name>